<name>A0AAD7JGA4_9AGAR</name>
<gene>
    <name evidence="1" type="ORF">B0H16DRAFT_1529571</name>
</gene>
<organism evidence="1 2">
    <name type="scientific">Mycena metata</name>
    <dbReference type="NCBI Taxonomy" id="1033252"/>
    <lineage>
        <taxon>Eukaryota</taxon>
        <taxon>Fungi</taxon>
        <taxon>Dikarya</taxon>
        <taxon>Basidiomycota</taxon>
        <taxon>Agaricomycotina</taxon>
        <taxon>Agaricomycetes</taxon>
        <taxon>Agaricomycetidae</taxon>
        <taxon>Agaricales</taxon>
        <taxon>Marasmiineae</taxon>
        <taxon>Mycenaceae</taxon>
        <taxon>Mycena</taxon>
    </lineage>
</organism>
<accession>A0AAD7JGA4</accession>
<evidence type="ECO:0000313" key="1">
    <source>
        <dbReference type="EMBL" id="KAJ7762676.1"/>
    </source>
</evidence>
<evidence type="ECO:0000313" key="2">
    <source>
        <dbReference type="Proteomes" id="UP001215598"/>
    </source>
</evidence>
<dbReference type="EMBL" id="JARKIB010000032">
    <property type="protein sequence ID" value="KAJ7762676.1"/>
    <property type="molecule type" value="Genomic_DNA"/>
</dbReference>
<dbReference type="AlphaFoldDB" id="A0AAD7JGA4"/>
<comment type="caution">
    <text evidence="1">The sequence shown here is derived from an EMBL/GenBank/DDBJ whole genome shotgun (WGS) entry which is preliminary data.</text>
</comment>
<reference evidence="1" key="1">
    <citation type="submission" date="2023-03" db="EMBL/GenBank/DDBJ databases">
        <title>Massive genome expansion in bonnet fungi (Mycena s.s.) driven by repeated elements and novel gene families across ecological guilds.</title>
        <authorList>
            <consortium name="Lawrence Berkeley National Laboratory"/>
            <person name="Harder C.B."/>
            <person name="Miyauchi S."/>
            <person name="Viragh M."/>
            <person name="Kuo A."/>
            <person name="Thoen E."/>
            <person name="Andreopoulos B."/>
            <person name="Lu D."/>
            <person name="Skrede I."/>
            <person name="Drula E."/>
            <person name="Henrissat B."/>
            <person name="Morin E."/>
            <person name="Kohler A."/>
            <person name="Barry K."/>
            <person name="LaButti K."/>
            <person name="Morin E."/>
            <person name="Salamov A."/>
            <person name="Lipzen A."/>
            <person name="Mereny Z."/>
            <person name="Hegedus B."/>
            <person name="Baldrian P."/>
            <person name="Stursova M."/>
            <person name="Weitz H."/>
            <person name="Taylor A."/>
            <person name="Grigoriev I.V."/>
            <person name="Nagy L.G."/>
            <person name="Martin F."/>
            <person name="Kauserud H."/>
        </authorList>
    </citation>
    <scope>NUCLEOTIDE SEQUENCE</scope>
    <source>
        <strain evidence="1">CBHHK182m</strain>
    </source>
</reference>
<dbReference type="Proteomes" id="UP001215598">
    <property type="component" value="Unassembled WGS sequence"/>
</dbReference>
<proteinExistence type="predicted"/>
<sequence length="229" mass="25764">MTSLSGQVEFRRDLRLHVATAVEEARAGWDWGEGPRPRVDGDAVRTRVWLLRDPEVKKHSDTLGSSSSRRRWRIIHLLLCSRSLPRAGCDSRWWDSCCGPILSPPLPSLFSPLFRNAYSLFIRSVARTRSSSSSSCRRSASMKQRQCIGFRYAGRASLRLSICGGFFEREGRRVGRGIEGFFSRVGGASARAGTGVVRWRRCRWGGRGDLIVVVSWCSTGDLRSPFHVF</sequence>
<protein>
    <submittedName>
        <fullName evidence="1">Uncharacterized protein</fullName>
    </submittedName>
</protein>
<keyword evidence="2" id="KW-1185">Reference proteome</keyword>